<dbReference type="PROSITE" id="PS50156">
    <property type="entry name" value="SSD"/>
    <property type="match status" value="2"/>
</dbReference>
<evidence type="ECO:0000259" key="7">
    <source>
        <dbReference type="PROSITE" id="PS50156"/>
    </source>
</evidence>
<dbReference type="InterPro" id="IPR004869">
    <property type="entry name" value="MMPL_dom"/>
</dbReference>
<dbReference type="EMBL" id="UOGJ01000050">
    <property type="protein sequence ID" value="VAX35412.1"/>
    <property type="molecule type" value="Genomic_DNA"/>
</dbReference>
<evidence type="ECO:0000256" key="2">
    <source>
        <dbReference type="ARBA" id="ARBA00022475"/>
    </source>
</evidence>
<dbReference type="PANTHER" id="PTHR33406:SF12">
    <property type="entry name" value="BLR2997 PROTEIN"/>
    <property type="match status" value="1"/>
</dbReference>
<reference evidence="8" key="1">
    <citation type="submission" date="2018-06" db="EMBL/GenBank/DDBJ databases">
        <authorList>
            <person name="Zhirakovskaya E."/>
        </authorList>
    </citation>
    <scope>NUCLEOTIDE SEQUENCE</scope>
</reference>
<dbReference type="Pfam" id="PF03176">
    <property type="entry name" value="MMPL"/>
    <property type="match status" value="2"/>
</dbReference>
<feature type="domain" description="SSD" evidence="7">
    <location>
        <begin position="245"/>
        <end position="374"/>
    </location>
</feature>
<dbReference type="PANTHER" id="PTHR33406">
    <property type="entry name" value="MEMBRANE PROTEIN MJ1562-RELATED"/>
    <property type="match status" value="1"/>
</dbReference>
<feature type="transmembrane region" description="Helical" evidence="6">
    <location>
        <begin position="247"/>
        <end position="271"/>
    </location>
</feature>
<evidence type="ECO:0000313" key="8">
    <source>
        <dbReference type="EMBL" id="VAX35412.1"/>
    </source>
</evidence>
<dbReference type="InterPro" id="IPR050545">
    <property type="entry name" value="Mycobact_MmpL"/>
</dbReference>
<feature type="domain" description="SSD" evidence="7">
    <location>
        <begin position="635"/>
        <end position="762"/>
    </location>
</feature>
<protein>
    <submittedName>
        <fullName evidence="8">Exporter protein, RND family</fullName>
    </submittedName>
</protein>
<feature type="transmembrane region" description="Helical" evidence="6">
    <location>
        <begin position="612"/>
        <end position="630"/>
    </location>
</feature>
<dbReference type="InterPro" id="IPR000731">
    <property type="entry name" value="SSD"/>
</dbReference>
<feature type="transmembrane region" description="Helical" evidence="6">
    <location>
        <begin position="316"/>
        <end position="337"/>
    </location>
</feature>
<keyword evidence="3 6" id="KW-0812">Transmembrane</keyword>
<keyword evidence="2" id="KW-1003">Cell membrane</keyword>
<keyword evidence="5 6" id="KW-0472">Membrane</keyword>
<name>A0A3B1D3U3_9ZZZZ</name>
<evidence type="ECO:0000256" key="6">
    <source>
        <dbReference type="SAM" id="Phobius"/>
    </source>
</evidence>
<evidence type="ECO:0000256" key="5">
    <source>
        <dbReference type="ARBA" id="ARBA00023136"/>
    </source>
</evidence>
<comment type="subcellular location">
    <subcellularLocation>
        <location evidence="1">Cell membrane</location>
        <topology evidence="1">Multi-pass membrane protein</topology>
    </subcellularLocation>
</comment>
<feature type="transmembrane region" description="Helical" evidence="6">
    <location>
        <begin position="349"/>
        <end position="371"/>
    </location>
</feature>
<dbReference type="Gene3D" id="1.20.1640.10">
    <property type="entry name" value="Multidrug efflux transporter AcrB transmembrane domain"/>
    <property type="match status" value="2"/>
</dbReference>
<dbReference type="AlphaFoldDB" id="A0A3B1D3U3"/>
<dbReference type="GO" id="GO:0005886">
    <property type="term" value="C:plasma membrane"/>
    <property type="evidence" value="ECO:0007669"/>
    <property type="project" value="UniProtKB-SubCell"/>
</dbReference>
<gene>
    <name evidence="8" type="ORF">MNBD_UNCLBAC01-836</name>
</gene>
<keyword evidence="4 6" id="KW-1133">Transmembrane helix</keyword>
<feature type="transmembrane region" description="Helical" evidence="6">
    <location>
        <begin position="413"/>
        <end position="430"/>
    </location>
</feature>
<evidence type="ECO:0000256" key="1">
    <source>
        <dbReference type="ARBA" id="ARBA00004651"/>
    </source>
</evidence>
<organism evidence="8">
    <name type="scientific">hydrothermal vent metagenome</name>
    <dbReference type="NCBI Taxonomy" id="652676"/>
    <lineage>
        <taxon>unclassified sequences</taxon>
        <taxon>metagenomes</taxon>
        <taxon>ecological metagenomes</taxon>
    </lineage>
</organism>
<dbReference type="SUPFAM" id="SSF82866">
    <property type="entry name" value="Multidrug efflux transporter AcrB transmembrane domain"/>
    <property type="match status" value="2"/>
</dbReference>
<feature type="transmembrane region" description="Helical" evidence="6">
    <location>
        <begin position="277"/>
        <end position="295"/>
    </location>
</feature>
<proteinExistence type="predicted"/>
<evidence type="ECO:0000256" key="3">
    <source>
        <dbReference type="ARBA" id="ARBA00022692"/>
    </source>
</evidence>
<feature type="transmembrane region" description="Helical" evidence="6">
    <location>
        <begin position="20"/>
        <end position="39"/>
    </location>
</feature>
<feature type="transmembrane region" description="Helical" evidence="6">
    <location>
        <begin position="711"/>
        <end position="731"/>
    </location>
</feature>
<accession>A0A3B1D3U3</accession>
<feature type="transmembrane region" description="Helical" evidence="6">
    <location>
        <begin position="224"/>
        <end position="240"/>
    </location>
</feature>
<sequence>MKKLSFSKKICHLILNKPLIFIIGTLIITIAAGILLPQIKIDNSVEVFFNKQGKSYLHFQEWKDQFGSDELVIVAFSDKDIFTHQNLTLIDTLSEELEMIDGVDNVQSLTTVNNIIGQDQDFIVEPLIETIPTEPHLLQNIKKEALRNPLYVNNIISKDGRTAAFMIELENMSLKDDIYVKYTIENIQKKFKEIMPEKMPYHISGLTPIEHYFALYMQDDLKKFMPFMLMVIGTILYFCFRHIKLMMLPFLCILINLIMTMGLLQILGFSINNITTIIPPLLMAMAIADSVHFLTESIHQKNKLNTTDQITILGKTIDNIAVPCLLTTITTMVGFLSLSLSKIPPVHQLGITVAGGILIAFLITFTFLPALMKKYKLLNTKNKIREAQPDKPIYKTDIFLHHLGKYIEKNKNFILISTVVLIIFCLWGMTKIKVETSVLEFFHKNSPIYKSTLFIEDNLSGVHTLNISLKADKLDYFKAPQALKNIEKLHTFLATIKEVDDITSVVDYIKDINQSFHNENPDFYIIPESKNLVAQYLLLYGQTDLNDFVDSQWQWTTVRVRLKEHSTIKLKKIIAHIQTYLDDPANDLPQGEQLGQTVLEVETNNTVTEGQMQSLGLAVVAIFGMLFIVFRSFSVGLVSIIPNLLPLLINFGIMGWFGIRLDSATSMISAIGIGIVVDDTIHFIHSFKENLKETGDYTKAMHSSLQSKGRPIILTSIILFFGFGTVAFSSFVPTAYFGLLSSLIMINAVLADLIILPAFLIHFKPKFHG</sequence>
<feature type="transmembrane region" description="Helical" evidence="6">
    <location>
        <begin position="737"/>
        <end position="761"/>
    </location>
</feature>
<feature type="transmembrane region" description="Helical" evidence="6">
    <location>
        <begin position="637"/>
        <end position="659"/>
    </location>
</feature>
<evidence type="ECO:0000256" key="4">
    <source>
        <dbReference type="ARBA" id="ARBA00022989"/>
    </source>
</evidence>